<keyword evidence="2" id="KW-1185">Reference proteome</keyword>
<dbReference type="Proteomes" id="UP001497623">
    <property type="component" value="Unassembled WGS sequence"/>
</dbReference>
<accession>A0AAV2R7J7</accession>
<name>A0AAV2R7J7_MEGNR</name>
<proteinExistence type="predicted"/>
<evidence type="ECO:0000313" key="1">
    <source>
        <dbReference type="EMBL" id="CAL4113663.1"/>
    </source>
</evidence>
<dbReference type="EMBL" id="CAXKWB010015392">
    <property type="protein sequence ID" value="CAL4113663.1"/>
    <property type="molecule type" value="Genomic_DNA"/>
</dbReference>
<dbReference type="AlphaFoldDB" id="A0AAV2R7J7"/>
<dbReference type="InterPro" id="IPR012337">
    <property type="entry name" value="RNaseH-like_sf"/>
</dbReference>
<sequence>LMKQVVDINKYSRSHHIPSALLSDCQGSIRPQLPGDTRWKSKLDCIDSYTKNQAHMVQIIQDNPGEIDCKIVQKIMNHKLYVNLVELAEQLRPVAVALDRAQADSTNLADAYDIMKKLLTEPLLAPHCDTVQKRFDKAIQPCHMVAYMLHPKYNGHGM</sequence>
<feature type="non-terminal residue" evidence="1">
    <location>
        <position position="1"/>
    </location>
</feature>
<reference evidence="1 2" key="1">
    <citation type="submission" date="2024-05" db="EMBL/GenBank/DDBJ databases">
        <authorList>
            <person name="Wallberg A."/>
        </authorList>
    </citation>
    <scope>NUCLEOTIDE SEQUENCE [LARGE SCALE GENOMIC DNA]</scope>
</reference>
<dbReference type="SUPFAM" id="SSF53098">
    <property type="entry name" value="Ribonuclease H-like"/>
    <property type="match status" value="1"/>
</dbReference>
<protein>
    <submittedName>
        <fullName evidence="1">Uncharacterized protein</fullName>
    </submittedName>
</protein>
<organism evidence="1 2">
    <name type="scientific">Meganyctiphanes norvegica</name>
    <name type="common">Northern krill</name>
    <name type="synonym">Thysanopoda norvegica</name>
    <dbReference type="NCBI Taxonomy" id="48144"/>
    <lineage>
        <taxon>Eukaryota</taxon>
        <taxon>Metazoa</taxon>
        <taxon>Ecdysozoa</taxon>
        <taxon>Arthropoda</taxon>
        <taxon>Crustacea</taxon>
        <taxon>Multicrustacea</taxon>
        <taxon>Malacostraca</taxon>
        <taxon>Eumalacostraca</taxon>
        <taxon>Eucarida</taxon>
        <taxon>Euphausiacea</taxon>
        <taxon>Euphausiidae</taxon>
        <taxon>Meganyctiphanes</taxon>
    </lineage>
</organism>
<comment type="caution">
    <text evidence="1">The sequence shown here is derived from an EMBL/GenBank/DDBJ whole genome shotgun (WGS) entry which is preliminary data.</text>
</comment>
<gene>
    <name evidence="1" type="ORF">MNOR_LOCUS20170</name>
</gene>
<evidence type="ECO:0000313" key="2">
    <source>
        <dbReference type="Proteomes" id="UP001497623"/>
    </source>
</evidence>